<comment type="function">
    <text evidence="4">Component of the ribosome.</text>
</comment>
<reference evidence="6" key="1">
    <citation type="submission" date="2013-12" db="EMBL/GenBank/DDBJ databases">
        <authorList>
            <person name="Omoto C.K."/>
            <person name="Sibley D."/>
            <person name="Venepally P."/>
            <person name="Hadjithomas M."/>
            <person name="Karamycheva S."/>
            <person name="Brunk B."/>
            <person name="Roos D."/>
            <person name="Caler E."/>
            <person name="Lorenzi H."/>
        </authorList>
    </citation>
    <scope>NUCLEOTIDE SEQUENCE</scope>
</reference>
<proteinExistence type="inferred from homology"/>
<dbReference type="EMBL" id="AFNH02000996">
    <property type="protein sequence ID" value="EZG46250.1"/>
    <property type="molecule type" value="Genomic_DNA"/>
</dbReference>
<dbReference type="Gene3D" id="3.30.1330.30">
    <property type="match status" value="1"/>
</dbReference>
<dbReference type="GO" id="GO:0022625">
    <property type="term" value="C:cytosolic large ribosomal subunit"/>
    <property type="evidence" value="ECO:0007669"/>
    <property type="project" value="UniProtKB-UniRule"/>
</dbReference>
<dbReference type="eggNOG" id="KOG3166">
    <property type="taxonomic scope" value="Eukaryota"/>
</dbReference>
<dbReference type="Pfam" id="PF01248">
    <property type="entry name" value="Ribosomal_L7Ae"/>
    <property type="match status" value="1"/>
</dbReference>
<accession>A0A023B103</accession>
<dbReference type="Proteomes" id="UP000019763">
    <property type="component" value="Unassembled WGS sequence"/>
</dbReference>
<keyword evidence="7" id="KW-1185">Reference proteome</keyword>
<evidence type="ECO:0000256" key="1">
    <source>
        <dbReference type="ARBA" id="ARBA00007337"/>
    </source>
</evidence>
<dbReference type="InterPro" id="IPR001921">
    <property type="entry name" value="Ribosomal_eL8_euk"/>
</dbReference>
<keyword evidence="2 4" id="KW-0689">Ribosomal protein</keyword>
<evidence type="ECO:0000256" key="2">
    <source>
        <dbReference type="ARBA" id="ARBA00022980"/>
    </source>
</evidence>
<dbReference type="GO" id="GO:0042254">
    <property type="term" value="P:ribosome biogenesis"/>
    <property type="evidence" value="ECO:0007669"/>
    <property type="project" value="InterPro"/>
</dbReference>
<dbReference type="VEuPathDB" id="CryptoDB:GNI_134240"/>
<dbReference type="PRINTS" id="PR00881">
    <property type="entry name" value="L7ARS6FAMILY"/>
</dbReference>
<dbReference type="SUPFAM" id="SSF55315">
    <property type="entry name" value="L30e-like"/>
    <property type="match status" value="1"/>
</dbReference>
<keyword evidence="3 4" id="KW-0687">Ribonucleoprotein</keyword>
<dbReference type="PROSITE" id="PS01082">
    <property type="entry name" value="RIBOSOMAL_L7AE"/>
    <property type="match status" value="1"/>
</dbReference>
<dbReference type="RefSeq" id="XP_011132320.1">
    <property type="nucleotide sequence ID" value="XM_011134018.1"/>
</dbReference>
<dbReference type="GeneID" id="22914742"/>
<comment type="caution">
    <text evidence="6">The sequence shown here is derived from an EMBL/GenBank/DDBJ whole genome shotgun (WGS) entry which is preliminary data.</text>
</comment>
<evidence type="ECO:0000256" key="3">
    <source>
        <dbReference type="ARBA" id="ARBA00023274"/>
    </source>
</evidence>
<gene>
    <name evidence="6" type="ORF">GNI_134240</name>
</gene>
<organism evidence="6 7">
    <name type="scientific">Gregarina niphandrodes</name>
    <name type="common">Septate eugregarine</name>
    <dbReference type="NCBI Taxonomy" id="110365"/>
    <lineage>
        <taxon>Eukaryota</taxon>
        <taxon>Sar</taxon>
        <taxon>Alveolata</taxon>
        <taxon>Apicomplexa</taxon>
        <taxon>Conoidasida</taxon>
        <taxon>Gregarinasina</taxon>
        <taxon>Eugregarinorida</taxon>
        <taxon>Gregarinidae</taxon>
        <taxon>Gregarina</taxon>
    </lineage>
</organism>
<dbReference type="OrthoDB" id="29563at2759"/>
<comment type="similarity">
    <text evidence="1 4">Belongs to the eukaryotic ribosomal protein eL8 family.</text>
</comment>
<dbReference type="InterPro" id="IPR004037">
    <property type="entry name" value="Ribosomal_eL8-like_CS"/>
</dbReference>
<evidence type="ECO:0000313" key="6">
    <source>
        <dbReference type="EMBL" id="EZG46250.1"/>
    </source>
</evidence>
<dbReference type="PANTHER" id="PTHR23105">
    <property type="entry name" value="RIBOSOMAL PROTEIN L7AE FAMILY MEMBER"/>
    <property type="match status" value="1"/>
</dbReference>
<dbReference type="InterPro" id="IPR050257">
    <property type="entry name" value="eL8/uL1-like"/>
</dbReference>
<dbReference type="InterPro" id="IPR004038">
    <property type="entry name" value="Ribosomal_eL8/eL30/eS12/Gad45"/>
</dbReference>
<dbReference type="AlphaFoldDB" id="A0A023B103"/>
<evidence type="ECO:0000256" key="4">
    <source>
        <dbReference type="RuleBase" id="RU367042"/>
    </source>
</evidence>
<feature type="domain" description="Ribosomal protein eL8/eL30/eS12/Gadd45" evidence="5">
    <location>
        <begin position="104"/>
        <end position="187"/>
    </location>
</feature>
<name>A0A023B103_GRENI</name>
<evidence type="ECO:0000259" key="5">
    <source>
        <dbReference type="Pfam" id="PF01248"/>
    </source>
</evidence>
<dbReference type="PRINTS" id="PR00882">
    <property type="entry name" value="RIBOSOMALL7A"/>
</dbReference>
<dbReference type="OMA" id="VRWPKAV"/>
<sequence>MAPTKAARHPLIEATPKKVSVNGRPRTKADLTRVVRWPKYIQVQRKRAILLTKLKVPPAINQFRHTANRSQATEALRLLSAYRPESAAQKKERLAKEAEARAAGEAPKSKKTERLVWGLDDVTKAIENKKAQLVVIPHDVDPVELVCWLPALCRKMNVPYCIIKGKQRLGALVHQKTCTAVALTDVRTEHKAQLETFCRVIAPEFIDNNDVRRRWGN</sequence>
<evidence type="ECO:0000313" key="7">
    <source>
        <dbReference type="Proteomes" id="UP000019763"/>
    </source>
</evidence>
<protein>
    <recommendedName>
        <fullName evidence="4">60S ribosomal protein L7a</fullName>
    </recommendedName>
</protein>
<dbReference type="GO" id="GO:0003723">
    <property type="term" value="F:RNA binding"/>
    <property type="evidence" value="ECO:0007669"/>
    <property type="project" value="UniProtKB-UniRule"/>
</dbReference>
<dbReference type="InterPro" id="IPR018492">
    <property type="entry name" value="Ribosomal_eL8/Nhp2"/>
</dbReference>
<dbReference type="InterPro" id="IPR029064">
    <property type="entry name" value="Ribosomal_eL30-like_sf"/>
</dbReference>